<dbReference type="InterPro" id="IPR021644">
    <property type="entry name" value="CAF-1_p150_acidic"/>
</dbReference>
<dbReference type="GO" id="GO:0006260">
    <property type="term" value="P:DNA replication"/>
    <property type="evidence" value="ECO:0007669"/>
    <property type="project" value="UniProtKB-KW"/>
</dbReference>
<feature type="compositionally biased region" description="Acidic residues" evidence="7">
    <location>
        <begin position="184"/>
        <end position="194"/>
    </location>
</feature>
<dbReference type="GO" id="GO:0006334">
    <property type="term" value="P:nucleosome assembly"/>
    <property type="evidence" value="ECO:0007669"/>
    <property type="project" value="TreeGrafter"/>
</dbReference>
<evidence type="ECO:0000313" key="11">
    <source>
        <dbReference type="Proteomes" id="UP000828390"/>
    </source>
</evidence>
<keyword evidence="5" id="KW-0234">DNA repair</keyword>
<feature type="domain" description="Chromatin assembly factor 1 p150 subunit acidic region" evidence="8">
    <location>
        <begin position="268"/>
        <end position="421"/>
    </location>
</feature>
<name>A0A9D4KQK9_DREPO</name>
<feature type="compositionally biased region" description="Basic and acidic residues" evidence="7">
    <location>
        <begin position="257"/>
        <end position="384"/>
    </location>
</feature>
<organism evidence="10 11">
    <name type="scientific">Dreissena polymorpha</name>
    <name type="common">Zebra mussel</name>
    <name type="synonym">Mytilus polymorpha</name>
    <dbReference type="NCBI Taxonomy" id="45954"/>
    <lineage>
        <taxon>Eukaryota</taxon>
        <taxon>Metazoa</taxon>
        <taxon>Spiralia</taxon>
        <taxon>Lophotrochozoa</taxon>
        <taxon>Mollusca</taxon>
        <taxon>Bivalvia</taxon>
        <taxon>Autobranchia</taxon>
        <taxon>Heteroconchia</taxon>
        <taxon>Euheterodonta</taxon>
        <taxon>Imparidentia</taxon>
        <taxon>Neoheterodontei</taxon>
        <taxon>Myida</taxon>
        <taxon>Dreissenoidea</taxon>
        <taxon>Dreissenidae</taxon>
        <taxon>Dreissena</taxon>
    </lineage>
</organism>
<evidence type="ECO:0000259" key="8">
    <source>
        <dbReference type="Pfam" id="PF11600"/>
    </source>
</evidence>
<dbReference type="AlphaFoldDB" id="A0A9D4KQK9"/>
<keyword evidence="3" id="KW-0227">DNA damage</keyword>
<evidence type="ECO:0000259" key="9">
    <source>
        <dbReference type="Pfam" id="PF12253"/>
    </source>
</evidence>
<evidence type="ECO:0000256" key="4">
    <source>
        <dbReference type="ARBA" id="ARBA00023186"/>
    </source>
</evidence>
<dbReference type="Pfam" id="PF12253">
    <property type="entry name" value="CAF1A_dimeriz"/>
    <property type="match status" value="1"/>
</dbReference>
<evidence type="ECO:0000256" key="1">
    <source>
        <dbReference type="ARBA" id="ARBA00004123"/>
    </source>
</evidence>
<reference evidence="10" key="2">
    <citation type="submission" date="2020-11" db="EMBL/GenBank/DDBJ databases">
        <authorList>
            <person name="McCartney M.A."/>
            <person name="Auch B."/>
            <person name="Kono T."/>
            <person name="Mallez S."/>
            <person name="Becker A."/>
            <person name="Gohl D.M."/>
            <person name="Silverstein K.A.T."/>
            <person name="Koren S."/>
            <person name="Bechman K.B."/>
            <person name="Herman A."/>
            <person name="Abrahante J.E."/>
            <person name="Garbe J."/>
        </authorList>
    </citation>
    <scope>NUCLEOTIDE SEQUENCE</scope>
    <source>
        <strain evidence="10">Duluth1</strain>
        <tissue evidence="10">Whole animal</tissue>
    </source>
</reference>
<feature type="compositionally biased region" description="Polar residues" evidence="7">
    <location>
        <begin position="26"/>
        <end position="36"/>
    </location>
</feature>
<dbReference type="PANTHER" id="PTHR15272">
    <property type="entry name" value="CHROMATIN ASSEMBLY FACTOR 1 SUBUNIT A CAF-1 SUBUNIT A"/>
    <property type="match status" value="1"/>
</dbReference>
<comment type="caution">
    <text evidence="10">The sequence shown here is derived from an EMBL/GenBank/DDBJ whole genome shotgun (WGS) entry which is preliminary data.</text>
</comment>
<dbReference type="Proteomes" id="UP000828390">
    <property type="component" value="Unassembled WGS sequence"/>
</dbReference>
<keyword evidence="4" id="KW-0143">Chaperone</keyword>
<feature type="compositionally biased region" description="Basic and acidic residues" evidence="7">
    <location>
        <begin position="153"/>
        <end position="179"/>
    </location>
</feature>
<dbReference type="EMBL" id="JAIWYP010000003">
    <property type="protein sequence ID" value="KAH3844253.1"/>
    <property type="molecule type" value="Genomic_DNA"/>
</dbReference>
<feature type="region of interest" description="Disordered" evidence="7">
    <location>
        <begin position="508"/>
        <end position="599"/>
    </location>
</feature>
<feature type="compositionally biased region" description="Acidic residues" evidence="7">
    <location>
        <begin position="536"/>
        <end position="573"/>
    </location>
</feature>
<dbReference type="GO" id="GO:0033186">
    <property type="term" value="C:CAF-1 complex"/>
    <property type="evidence" value="ECO:0007669"/>
    <property type="project" value="TreeGrafter"/>
</dbReference>
<evidence type="ECO:0000256" key="3">
    <source>
        <dbReference type="ARBA" id="ARBA00022763"/>
    </source>
</evidence>
<proteinExistence type="predicted"/>
<protein>
    <recommendedName>
        <fullName evidence="12">Chromatin assembly factor 1 subunit A</fullName>
    </recommendedName>
</protein>
<sequence length="653" mass="75086">MMDAIEVLPSKKMKQGRLPFKPLDHTGQTKQGSTPPGNKKRKLSDNESPSAKQIRTSLGSTQKGGLNGEHEVSSSSEAENAAENPALLMPGPKMHTLDKFFSCKKPIADQEEITSTNQCIEIDLTEESNEYVAGDATKENKEVDVLVKESIKIDENSHIDPDEDLKVEGENKENDKTDDVMSIDSEDGKEENEDCNASFIANTSVCEDALKTPAKSKDMDSIIKSPSVSEDNAGLSQGSGSEGTPSLSGKKQSKPLSESKRKDRDAQRQKQKEERDREKEDKRLAKEREKEEKKKELAEKKRLKDEQREKEKAEKEKAKQEEKDKKEKERLEKLKQKEEEKKMKEKEIEAKQEEKRQKEEEKRLKEEARKKEEEEKQRKAEKKASMFKGFFIKKEPGSSPPKNKDTKDGMFMPFELKPNMRLAPANRRAPLDESQREKLDEWITEQTSSETYLKALKSPGFVKGKGSKTWPKQLEEDDDVELMSHEKETIEKVTHRVKFLRFQENTRPPYYGTWRKKSSKLTPRDPFKQDQGLFDYEVDSDDEWEEEEPGESVSSDEEEREEEKCDDEEEGDDWMVPHGYLSDGEGIEDEEEVDTRSKQDLQRVRQAAWESELRRQAKPLKMLAIGCHWQDSTTTIAAQQLQILLKFKNELTG</sequence>
<dbReference type="PANTHER" id="PTHR15272:SF0">
    <property type="entry name" value="CHROMATIN ASSEMBLY FACTOR 1 SUBUNIT A"/>
    <property type="match status" value="1"/>
</dbReference>
<evidence type="ECO:0000256" key="6">
    <source>
        <dbReference type="ARBA" id="ARBA00023242"/>
    </source>
</evidence>
<comment type="subcellular location">
    <subcellularLocation>
        <location evidence="1">Nucleus</location>
    </subcellularLocation>
</comment>
<dbReference type="InterPro" id="IPR022043">
    <property type="entry name" value="CAF1A_DD"/>
</dbReference>
<gene>
    <name evidence="10" type="ORF">DPMN_086509</name>
</gene>
<feature type="compositionally biased region" description="Low complexity" evidence="7">
    <location>
        <begin position="73"/>
        <end position="86"/>
    </location>
</feature>
<feature type="region of interest" description="Disordered" evidence="7">
    <location>
        <begin position="153"/>
        <end position="436"/>
    </location>
</feature>
<accession>A0A9D4KQK9</accession>
<evidence type="ECO:0008006" key="12">
    <source>
        <dbReference type="Google" id="ProtNLM"/>
    </source>
</evidence>
<feature type="compositionally biased region" description="Polar residues" evidence="7">
    <location>
        <begin position="46"/>
        <end position="64"/>
    </location>
</feature>
<evidence type="ECO:0000256" key="2">
    <source>
        <dbReference type="ARBA" id="ARBA00022705"/>
    </source>
</evidence>
<evidence type="ECO:0000313" key="10">
    <source>
        <dbReference type="EMBL" id="KAH3844253.1"/>
    </source>
</evidence>
<evidence type="ECO:0000256" key="5">
    <source>
        <dbReference type="ARBA" id="ARBA00023204"/>
    </source>
</evidence>
<feature type="domain" description="Chromatin assembly factor 1 subunit A dimerization" evidence="9">
    <location>
        <begin position="498"/>
        <end position="570"/>
    </location>
</feature>
<reference evidence="10" key="1">
    <citation type="journal article" date="2019" name="bioRxiv">
        <title>The Genome of the Zebra Mussel, Dreissena polymorpha: A Resource for Invasive Species Research.</title>
        <authorList>
            <person name="McCartney M.A."/>
            <person name="Auch B."/>
            <person name="Kono T."/>
            <person name="Mallez S."/>
            <person name="Zhang Y."/>
            <person name="Obille A."/>
            <person name="Becker A."/>
            <person name="Abrahante J.E."/>
            <person name="Garbe J."/>
            <person name="Badalamenti J.P."/>
            <person name="Herman A."/>
            <person name="Mangelson H."/>
            <person name="Liachko I."/>
            <person name="Sullivan S."/>
            <person name="Sone E.D."/>
            <person name="Koren S."/>
            <person name="Silverstein K.A.T."/>
            <person name="Beckman K.B."/>
            <person name="Gohl D.M."/>
        </authorList>
    </citation>
    <scope>NUCLEOTIDE SEQUENCE</scope>
    <source>
        <strain evidence="10">Duluth1</strain>
        <tissue evidence="10">Whole animal</tissue>
    </source>
</reference>
<dbReference type="GO" id="GO:0006281">
    <property type="term" value="P:DNA repair"/>
    <property type="evidence" value="ECO:0007669"/>
    <property type="project" value="UniProtKB-KW"/>
</dbReference>
<keyword evidence="2" id="KW-0235">DNA replication</keyword>
<dbReference type="GO" id="GO:0005634">
    <property type="term" value="C:nucleus"/>
    <property type="evidence" value="ECO:0007669"/>
    <property type="project" value="UniProtKB-SubCell"/>
</dbReference>
<evidence type="ECO:0000256" key="7">
    <source>
        <dbReference type="SAM" id="MobiDB-lite"/>
    </source>
</evidence>
<keyword evidence="11" id="KW-1185">Reference proteome</keyword>
<feature type="region of interest" description="Disordered" evidence="7">
    <location>
        <begin position="1"/>
        <end position="92"/>
    </location>
</feature>
<feature type="compositionally biased region" description="Basic and acidic residues" evidence="7">
    <location>
        <begin position="392"/>
        <end position="408"/>
    </location>
</feature>
<dbReference type="Pfam" id="PF11600">
    <property type="entry name" value="CAF1A_acidic"/>
    <property type="match status" value="1"/>
</dbReference>
<keyword evidence="6" id="KW-0539">Nucleus</keyword>
<feature type="compositionally biased region" description="Polar residues" evidence="7">
    <location>
        <begin position="224"/>
        <end position="256"/>
    </location>
</feature>